<protein>
    <submittedName>
        <fullName evidence="2">Uncharacterized protein</fullName>
    </submittedName>
</protein>
<evidence type="ECO:0000313" key="3">
    <source>
        <dbReference type="Proteomes" id="UP000315017"/>
    </source>
</evidence>
<dbReference type="Proteomes" id="UP000315017">
    <property type="component" value="Chromosome"/>
</dbReference>
<keyword evidence="3" id="KW-1185">Reference proteome</keyword>
<dbReference type="InterPro" id="IPR021388">
    <property type="entry name" value="DUF3024"/>
</dbReference>
<organism evidence="2 3">
    <name type="scientific">Anatilimnocola aggregata</name>
    <dbReference type="NCBI Taxonomy" id="2528021"/>
    <lineage>
        <taxon>Bacteria</taxon>
        <taxon>Pseudomonadati</taxon>
        <taxon>Planctomycetota</taxon>
        <taxon>Planctomycetia</taxon>
        <taxon>Pirellulales</taxon>
        <taxon>Pirellulaceae</taxon>
        <taxon>Anatilimnocola</taxon>
    </lineage>
</organism>
<name>A0A517Y6I7_9BACT</name>
<dbReference type="AlphaFoldDB" id="A0A517Y6I7"/>
<proteinExistence type="predicted"/>
<dbReference type="KEGG" id="aagg:ETAA8_09210"/>
<accession>A0A517Y6I7</accession>
<dbReference type="RefSeq" id="WP_202921550.1">
    <property type="nucleotide sequence ID" value="NZ_CP036274.1"/>
</dbReference>
<sequence>MAKSRKAWTISPKKNPKPSVPDSIKLELEAKAAVLIESVLEPKHVLPPAADPQFNYITDLGAKWYRNYFYFIATYACPGPNALSPTFESKFARLEYVGRGQFALSFMRHNDEWFGLHDALTVDECLSAIQDDAWFVP</sequence>
<evidence type="ECO:0000313" key="2">
    <source>
        <dbReference type="EMBL" id="QDU25849.1"/>
    </source>
</evidence>
<dbReference type="Pfam" id="PF11225">
    <property type="entry name" value="DUF3024"/>
    <property type="match status" value="1"/>
</dbReference>
<evidence type="ECO:0000256" key="1">
    <source>
        <dbReference type="SAM" id="MobiDB-lite"/>
    </source>
</evidence>
<gene>
    <name evidence="2" type="ORF">ETAA8_09210</name>
</gene>
<dbReference type="EMBL" id="CP036274">
    <property type="protein sequence ID" value="QDU25849.1"/>
    <property type="molecule type" value="Genomic_DNA"/>
</dbReference>
<feature type="region of interest" description="Disordered" evidence="1">
    <location>
        <begin position="1"/>
        <end position="20"/>
    </location>
</feature>
<reference evidence="2 3" key="1">
    <citation type="submission" date="2019-02" db="EMBL/GenBank/DDBJ databases">
        <title>Deep-cultivation of Planctomycetes and their phenomic and genomic characterization uncovers novel biology.</title>
        <authorList>
            <person name="Wiegand S."/>
            <person name="Jogler M."/>
            <person name="Boedeker C."/>
            <person name="Pinto D."/>
            <person name="Vollmers J."/>
            <person name="Rivas-Marin E."/>
            <person name="Kohn T."/>
            <person name="Peeters S.H."/>
            <person name="Heuer A."/>
            <person name="Rast P."/>
            <person name="Oberbeckmann S."/>
            <person name="Bunk B."/>
            <person name="Jeske O."/>
            <person name="Meyerdierks A."/>
            <person name="Storesund J.E."/>
            <person name="Kallscheuer N."/>
            <person name="Luecker S."/>
            <person name="Lage O.M."/>
            <person name="Pohl T."/>
            <person name="Merkel B.J."/>
            <person name="Hornburger P."/>
            <person name="Mueller R.-W."/>
            <person name="Bruemmer F."/>
            <person name="Labrenz M."/>
            <person name="Spormann A.M."/>
            <person name="Op den Camp H."/>
            <person name="Overmann J."/>
            <person name="Amann R."/>
            <person name="Jetten M.S.M."/>
            <person name="Mascher T."/>
            <person name="Medema M.H."/>
            <person name="Devos D.P."/>
            <person name="Kaster A.-K."/>
            <person name="Ovreas L."/>
            <person name="Rohde M."/>
            <person name="Galperin M.Y."/>
            <person name="Jogler C."/>
        </authorList>
    </citation>
    <scope>NUCLEOTIDE SEQUENCE [LARGE SCALE GENOMIC DNA]</scope>
    <source>
        <strain evidence="2 3">ETA_A8</strain>
    </source>
</reference>